<dbReference type="PROSITE" id="PS00463">
    <property type="entry name" value="ZN2_CY6_FUNGAL_1"/>
    <property type="match status" value="1"/>
</dbReference>
<dbReference type="CDD" id="cd12148">
    <property type="entry name" value="fungal_TF_MHR"/>
    <property type="match status" value="1"/>
</dbReference>
<dbReference type="GO" id="GO:0000981">
    <property type="term" value="F:DNA-binding transcription factor activity, RNA polymerase II-specific"/>
    <property type="evidence" value="ECO:0007669"/>
    <property type="project" value="InterPro"/>
</dbReference>
<feature type="domain" description="Zn(2)-C6 fungal-type" evidence="6">
    <location>
        <begin position="26"/>
        <end position="56"/>
    </location>
</feature>
<evidence type="ECO:0000259" key="6">
    <source>
        <dbReference type="PROSITE" id="PS00463"/>
    </source>
</evidence>
<proteinExistence type="predicted"/>
<dbReference type="EMBL" id="JANBVO010000001">
    <property type="protein sequence ID" value="KAJ9157743.1"/>
    <property type="molecule type" value="Genomic_DNA"/>
</dbReference>
<dbReference type="InterPro" id="IPR001138">
    <property type="entry name" value="Zn2Cys6_DnaBD"/>
</dbReference>
<keyword evidence="1" id="KW-0479">Metal-binding</keyword>
<dbReference type="InterPro" id="IPR036864">
    <property type="entry name" value="Zn2-C6_fun-type_DNA-bd_sf"/>
</dbReference>
<dbReference type="Proteomes" id="UP001174694">
    <property type="component" value="Unassembled WGS sequence"/>
</dbReference>
<keyword evidence="2" id="KW-0805">Transcription regulation</keyword>
<dbReference type="CDD" id="cd00067">
    <property type="entry name" value="GAL4"/>
    <property type="match status" value="1"/>
</dbReference>
<dbReference type="GO" id="GO:0003677">
    <property type="term" value="F:DNA binding"/>
    <property type="evidence" value="ECO:0007669"/>
    <property type="project" value="InterPro"/>
</dbReference>
<dbReference type="PANTHER" id="PTHR47424:SF6">
    <property type="entry name" value="PROLINE UTILIZATION TRANS-ACTIVATOR"/>
    <property type="match status" value="1"/>
</dbReference>
<keyword evidence="8" id="KW-1185">Reference proteome</keyword>
<evidence type="ECO:0000256" key="1">
    <source>
        <dbReference type="ARBA" id="ARBA00022723"/>
    </source>
</evidence>
<dbReference type="Gene3D" id="4.10.240.10">
    <property type="entry name" value="Zn(2)-C6 fungal-type DNA-binding domain"/>
    <property type="match status" value="1"/>
</dbReference>
<protein>
    <submittedName>
        <fullName evidence="7">Transcription factor</fullName>
    </submittedName>
</protein>
<name>A0AA38RTB6_9PEZI</name>
<sequence length="841" mass="92879">MAEGQAAAKRRLRRIPDELRKRSSQSCDLCRNKRCKCVPAPSGQGCVACQAQNADCSYTLPRKTRFYGSLDDLSDRYKCLEAIVRGAFPNEPIATAADLVQLGQRMGYDMPDLSRRPGNNAKLEELISTPPPSEAGSTISQPLPSGNSVRAETVASRQDDQEQCPSGEEVEPLGLIRDTSGREHYIGPSGSLQFFRQLRRLLSRRESNADNVNDPTPASRFAEDDTAQALETDGNPEDSADITHEQHLTQAVPQDGLSPGSINSSIAKDFTRQQFDSTEELLRPLPPQAKVDLLLQSFFRNVHEDFPLFHRGTFQEEFESHFFKLRGPPGRRDVLSSSQPDHGWIGCLHMMLVFGSMSDAKTDGIDHATLRRHCVSITRKLLPQLLCKCTLNNARALLLLSLFLHNNNERNAAWNLVGTATRICFALGLHRTDTSTSFRPIEREVRKRVFCTLYTFEQFLASSLGRPSGLNDMDVQVMPPREGLLGGGQDGDDELLSFSVQLQKILSKARLVPSVAGASGPGYDLERHRESARAILDSLRDWKVGVAKRQGLDIPSIIEAGDPFPSSPGLSMRFDELKLMLGWQNRTRLRAALLMHLQYHNIAILVTRPFLYRSVASGRRNIASPIATTQPQGLMDFPDICVAHACQLSRIVLLLDCFNLVNGISGLDVFYAYCAAMVLILRSLRQRDTANEGAYEKESALLLTLRDLTTKLREAVTRSEKSGTMKRFARVMANFEESVYNERSRKPAPATADARAPTDGSVIDPQLQAASLPSHQAVGVGGQFPGMSSQPDTWTAEGLVTFEGVPDFNSWVGPFLGAGTDASMMDWADIETMLGTYGQPP</sequence>
<dbReference type="GO" id="GO:0008270">
    <property type="term" value="F:zinc ion binding"/>
    <property type="evidence" value="ECO:0007669"/>
    <property type="project" value="InterPro"/>
</dbReference>
<feature type="compositionally biased region" description="Polar residues" evidence="5">
    <location>
        <begin position="135"/>
        <end position="147"/>
    </location>
</feature>
<dbReference type="SUPFAM" id="SSF57701">
    <property type="entry name" value="Zn2/Cys6 DNA-binding domain"/>
    <property type="match status" value="1"/>
</dbReference>
<dbReference type="SMART" id="SM00906">
    <property type="entry name" value="Fungal_trans"/>
    <property type="match status" value="1"/>
</dbReference>
<accession>A0AA38RTB6</accession>
<comment type="caution">
    <text evidence="7">The sequence shown here is derived from an EMBL/GenBank/DDBJ whole genome shotgun (WGS) entry which is preliminary data.</text>
</comment>
<gene>
    <name evidence="7" type="ORF">NKR23_g315</name>
</gene>
<keyword evidence="3" id="KW-0804">Transcription</keyword>
<organism evidence="7 8">
    <name type="scientific">Pleurostoma richardsiae</name>
    <dbReference type="NCBI Taxonomy" id="41990"/>
    <lineage>
        <taxon>Eukaryota</taxon>
        <taxon>Fungi</taxon>
        <taxon>Dikarya</taxon>
        <taxon>Ascomycota</taxon>
        <taxon>Pezizomycotina</taxon>
        <taxon>Sordariomycetes</taxon>
        <taxon>Sordariomycetidae</taxon>
        <taxon>Calosphaeriales</taxon>
        <taxon>Pleurostomataceae</taxon>
        <taxon>Pleurostoma</taxon>
    </lineage>
</organism>
<evidence type="ECO:0000313" key="8">
    <source>
        <dbReference type="Proteomes" id="UP001174694"/>
    </source>
</evidence>
<reference evidence="7" key="1">
    <citation type="submission" date="2022-07" db="EMBL/GenBank/DDBJ databases">
        <title>Fungi with potential for degradation of polypropylene.</title>
        <authorList>
            <person name="Gostincar C."/>
        </authorList>
    </citation>
    <scope>NUCLEOTIDE SEQUENCE</scope>
    <source>
        <strain evidence="7">EXF-13308</strain>
    </source>
</reference>
<evidence type="ECO:0000313" key="7">
    <source>
        <dbReference type="EMBL" id="KAJ9157743.1"/>
    </source>
</evidence>
<evidence type="ECO:0000256" key="3">
    <source>
        <dbReference type="ARBA" id="ARBA00023163"/>
    </source>
</evidence>
<dbReference type="Pfam" id="PF04082">
    <property type="entry name" value="Fungal_trans"/>
    <property type="match status" value="1"/>
</dbReference>
<evidence type="ECO:0000256" key="5">
    <source>
        <dbReference type="SAM" id="MobiDB-lite"/>
    </source>
</evidence>
<keyword evidence="4" id="KW-0539">Nucleus</keyword>
<evidence type="ECO:0000256" key="2">
    <source>
        <dbReference type="ARBA" id="ARBA00023015"/>
    </source>
</evidence>
<dbReference type="AlphaFoldDB" id="A0AA38RTB6"/>
<dbReference type="InterPro" id="IPR051127">
    <property type="entry name" value="Fungal_SecMet_Regulators"/>
</dbReference>
<dbReference type="PANTHER" id="PTHR47424">
    <property type="entry name" value="REGULATORY PROTEIN GAL4"/>
    <property type="match status" value="1"/>
</dbReference>
<feature type="region of interest" description="Disordered" evidence="5">
    <location>
        <begin position="127"/>
        <end position="147"/>
    </location>
</feature>
<dbReference type="InterPro" id="IPR007219">
    <property type="entry name" value="XnlR_reg_dom"/>
</dbReference>
<evidence type="ECO:0000256" key="4">
    <source>
        <dbReference type="ARBA" id="ARBA00023242"/>
    </source>
</evidence>
<dbReference type="GO" id="GO:0006351">
    <property type="term" value="P:DNA-templated transcription"/>
    <property type="evidence" value="ECO:0007669"/>
    <property type="project" value="InterPro"/>
</dbReference>